<evidence type="ECO:0000313" key="1">
    <source>
        <dbReference type="EMBL" id="KAK3716211.1"/>
    </source>
</evidence>
<name>A0ACC3NFS4_9PEZI</name>
<dbReference type="Proteomes" id="UP001281147">
    <property type="component" value="Unassembled WGS sequence"/>
</dbReference>
<organism evidence="1 2">
    <name type="scientific">Vermiconidia calcicola</name>
    <dbReference type="NCBI Taxonomy" id="1690605"/>
    <lineage>
        <taxon>Eukaryota</taxon>
        <taxon>Fungi</taxon>
        <taxon>Dikarya</taxon>
        <taxon>Ascomycota</taxon>
        <taxon>Pezizomycotina</taxon>
        <taxon>Dothideomycetes</taxon>
        <taxon>Dothideomycetidae</taxon>
        <taxon>Mycosphaerellales</taxon>
        <taxon>Extremaceae</taxon>
        <taxon>Vermiconidia</taxon>
    </lineage>
</organism>
<protein>
    <submittedName>
        <fullName evidence="1">Uncharacterized protein</fullName>
    </submittedName>
</protein>
<reference evidence="1" key="1">
    <citation type="submission" date="2023-07" db="EMBL/GenBank/DDBJ databases">
        <title>Black Yeasts Isolated from many extreme environments.</title>
        <authorList>
            <person name="Coleine C."/>
            <person name="Stajich J.E."/>
            <person name="Selbmann L."/>
        </authorList>
    </citation>
    <scope>NUCLEOTIDE SEQUENCE</scope>
    <source>
        <strain evidence="1">CCFEE 5714</strain>
    </source>
</reference>
<gene>
    <name evidence="1" type="ORF">LTR37_006656</name>
</gene>
<evidence type="ECO:0000313" key="2">
    <source>
        <dbReference type="Proteomes" id="UP001281147"/>
    </source>
</evidence>
<keyword evidence="2" id="KW-1185">Reference proteome</keyword>
<proteinExistence type="predicted"/>
<accession>A0ACC3NFS4</accession>
<comment type="caution">
    <text evidence="1">The sequence shown here is derived from an EMBL/GenBank/DDBJ whole genome shotgun (WGS) entry which is preliminary data.</text>
</comment>
<dbReference type="EMBL" id="JAUTXU010000044">
    <property type="protein sequence ID" value="KAK3716211.1"/>
    <property type="molecule type" value="Genomic_DNA"/>
</dbReference>
<sequence>MIPSNCAVAIVGGGPVGLVCSILLSLNHIDHVLFERQPDTSIHPKAVGLNQRTIEIFRKIGVEEEILRAAAPPSVSGRTAWYTSFGTTGREICTRDAWGGGQYEEAYELASPCRYALLPQIRLEPILKRRALEFNPNGIFYGHEVDRVEEYHGNVVVRFHDREKGEVPSAQSVNARYVLGADGGRMLTEQLGISMNGESNLVDMVTAHIRSPISQYRPDPSIFLHWFIRPELGGSLKTGYLYHVGPYPFDPETEEWVFACARLPHEQVQPFGETDMLRRLHQTLQIPDLKVELLSMSHWHVNAKVAERFRSKGGHIFLVGDAAHRVPPWGALGLNSGIQDADNLVWKLALALKRPNESYEGLLNSYDTERRPIGERVAKTSLYNMQAHALVLDQRSACLQRTAKGTMQSPWTRKRHEVTRALETLDVEFYAHGAEVGWFYEFDYETDYGRSGMTFHHPQLKENGEMELCTYRQSTKPGSQLPHAWLGRFGVKRSTRELAEMERLVLLGMSPSWRSIRHPLIQVMIIDGDEEDHGGADGFWNEICGRLAERGALLVRPDNIIAYRFADDKILSQPEPLSEIADIVKRVLRLEA</sequence>